<dbReference type="RefSeq" id="XP_034113622.2">
    <property type="nucleotide sequence ID" value="XM_034257731.2"/>
</dbReference>
<dbReference type="InterPro" id="IPR042024">
    <property type="entry name" value="D-XK_euk"/>
</dbReference>
<dbReference type="InterPro" id="IPR018484">
    <property type="entry name" value="FGGY_N"/>
</dbReference>
<keyword evidence="4" id="KW-0067">ATP-binding</keyword>
<keyword evidence="3 4" id="KW-0418">Kinase</keyword>
<dbReference type="InterPro" id="IPR000577">
    <property type="entry name" value="Carb_kinase_FGGY"/>
</dbReference>
<evidence type="ECO:0000256" key="1">
    <source>
        <dbReference type="ARBA" id="ARBA00009156"/>
    </source>
</evidence>
<evidence type="ECO:0000259" key="6">
    <source>
        <dbReference type="Pfam" id="PF02782"/>
    </source>
</evidence>
<name>A0A6P8ZB62_DROAB</name>
<keyword evidence="4" id="KW-0859">Xylose metabolism</keyword>
<dbReference type="PANTHER" id="PTHR10196:SF57">
    <property type="entry name" value="XYLULOSE KINASE"/>
    <property type="match status" value="1"/>
</dbReference>
<feature type="domain" description="Carbohydrate kinase FGGY N-terminal" evidence="5">
    <location>
        <begin position="170"/>
        <end position="327"/>
    </location>
</feature>
<dbReference type="GO" id="GO:0004856">
    <property type="term" value="F:D-xylulokinase activity"/>
    <property type="evidence" value="ECO:0007669"/>
    <property type="project" value="UniProtKB-UniRule"/>
</dbReference>
<keyword evidence="4" id="KW-0547">Nucleotide-binding</keyword>
<protein>
    <recommendedName>
        <fullName evidence="4">Xylulose kinase</fullName>
        <ecNumber evidence="4">2.7.1.17</ecNumber>
    </recommendedName>
</protein>
<dbReference type="GO" id="GO:0005997">
    <property type="term" value="P:xylulose metabolic process"/>
    <property type="evidence" value="ECO:0007669"/>
    <property type="project" value="UniProtKB-UniRule"/>
</dbReference>
<comment type="similarity">
    <text evidence="1 4">Belongs to the FGGY kinase family.</text>
</comment>
<feature type="domain" description="Carbohydrate kinase FGGY C-terminal" evidence="6">
    <location>
        <begin position="336"/>
        <end position="530"/>
    </location>
</feature>
<evidence type="ECO:0000256" key="3">
    <source>
        <dbReference type="ARBA" id="ARBA00022777"/>
    </source>
</evidence>
<dbReference type="InterPro" id="IPR018485">
    <property type="entry name" value="FGGY_C"/>
</dbReference>
<dbReference type="AlphaFoldDB" id="A0A6P8ZB62"/>
<keyword evidence="7" id="KW-1185">Reference proteome</keyword>
<comment type="function">
    <text evidence="4">Phosphorylates D-xylulose to produce D-xylulose 5-phosphate, a molecule that may play an important role in the regulation of glucose metabolism and lipogenesis.</text>
</comment>
<reference evidence="8" key="1">
    <citation type="submission" date="2025-08" db="UniProtKB">
        <authorList>
            <consortium name="RefSeq"/>
        </authorList>
    </citation>
    <scope>IDENTIFICATION</scope>
    <source>
        <strain evidence="8">15112-1751.03</strain>
        <tissue evidence="8">Whole Adult</tissue>
    </source>
</reference>
<evidence type="ECO:0000256" key="4">
    <source>
        <dbReference type="RuleBase" id="RU367058"/>
    </source>
</evidence>
<dbReference type="OrthoDB" id="1728974at2759"/>
<evidence type="ECO:0000259" key="5">
    <source>
        <dbReference type="Pfam" id="PF00370"/>
    </source>
</evidence>
<proteinExistence type="inferred from homology"/>
<evidence type="ECO:0000313" key="7">
    <source>
        <dbReference type="Proteomes" id="UP000515160"/>
    </source>
</evidence>
<organism evidence="7 8">
    <name type="scientific">Drosophila albomicans</name>
    <name type="common">Fruit fly</name>
    <dbReference type="NCBI Taxonomy" id="7291"/>
    <lineage>
        <taxon>Eukaryota</taxon>
        <taxon>Metazoa</taxon>
        <taxon>Ecdysozoa</taxon>
        <taxon>Arthropoda</taxon>
        <taxon>Hexapoda</taxon>
        <taxon>Insecta</taxon>
        <taxon>Pterygota</taxon>
        <taxon>Neoptera</taxon>
        <taxon>Endopterygota</taxon>
        <taxon>Diptera</taxon>
        <taxon>Brachycera</taxon>
        <taxon>Muscomorpha</taxon>
        <taxon>Ephydroidea</taxon>
        <taxon>Drosophilidae</taxon>
        <taxon>Drosophila</taxon>
    </lineage>
</organism>
<dbReference type="Pfam" id="PF02782">
    <property type="entry name" value="FGGY_C"/>
    <property type="match status" value="1"/>
</dbReference>
<accession>A0A6P8ZB62</accession>
<sequence length="586" mass="65217">MSIMKYTHLQIFVRKVLNKVLFKANLTTERQYCMCNSKFVPETNVEQNFLGFDLSTQKLKAILLGSDLSVVASAEVKFDSDLPEFRTTGGANAGPNKFEFFVQPVMWVKAMDIVLDRLVMQEVDLGTVVAISGSAQQHGSVYWSKHGIAALQNLDSNKFLHAQVDDSAFVVNRTPIWMDASTSKQCLEMETAIGGMSKMVELTGSKCYERFTGPQIRKIYQQRTHAYEDAKRISLVSSFLASLFLGKVAPIDYADGSGMNLLDIRKKTWSKACLNACAPDLEERLCEPVSGFTILGKVSDYFVQRFCFSENCQVVACTGDNPSALAGMIVDQNWLSVSLGTSDTLMMSLIEPPNLEQGHVLCHPTEIQQYMGLLCFRNGSLVREAMNKSETNGNWEKFNELLESTPRGNFGNMAIHFDEMEIIPKAKGTLRWNKDIDINSADAKKGVLKFSSPQIEIRALIEGQMLHHRAIAEDMGFLFGSESKILATGGASVNKSILQVIADVFNAPVYQQTESEAALVGAAYRAAYACYISANDTKDIKSYRDYILSLTPNLLKLVCEPNKDSESIYVPMLQRYRDMASILESQ</sequence>
<dbReference type="PIRSF" id="PIRSF000538">
    <property type="entry name" value="GlpK"/>
    <property type="match status" value="1"/>
</dbReference>
<dbReference type="GO" id="GO:0005524">
    <property type="term" value="F:ATP binding"/>
    <property type="evidence" value="ECO:0007669"/>
    <property type="project" value="UniProtKB-KW"/>
</dbReference>
<dbReference type="Gene3D" id="3.30.420.40">
    <property type="match status" value="2"/>
</dbReference>
<evidence type="ECO:0000313" key="8">
    <source>
        <dbReference type="RefSeq" id="XP_034113622.2"/>
    </source>
</evidence>
<evidence type="ECO:0000256" key="2">
    <source>
        <dbReference type="ARBA" id="ARBA00022679"/>
    </source>
</evidence>
<dbReference type="CDD" id="cd07776">
    <property type="entry name" value="ASKHA_NBD_FGGY_SpXK-like"/>
    <property type="match status" value="1"/>
</dbReference>
<keyword evidence="2 4" id="KW-0808">Transferase</keyword>
<dbReference type="Pfam" id="PF00370">
    <property type="entry name" value="FGGY_N"/>
    <property type="match status" value="1"/>
</dbReference>
<dbReference type="SUPFAM" id="SSF53067">
    <property type="entry name" value="Actin-like ATPase domain"/>
    <property type="match status" value="2"/>
</dbReference>
<dbReference type="GO" id="GO:0042732">
    <property type="term" value="P:D-xylose metabolic process"/>
    <property type="evidence" value="ECO:0007669"/>
    <property type="project" value="UniProtKB-UniRule"/>
</dbReference>
<dbReference type="GeneID" id="117574094"/>
<gene>
    <name evidence="8" type="primary">LOC117574094</name>
</gene>
<keyword evidence="4" id="KW-0119">Carbohydrate metabolism</keyword>
<comment type="catalytic activity">
    <reaction evidence="4">
        <text>D-xylulose + ATP = D-xylulose 5-phosphate + ADP + H(+)</text>
        <dbReference type="Rhea" id="RHEA:10964"/>
        <dbReference type="ChEBI" id="CHEBI:15378"/>
        <dbReference type="ChEBI" id="CHEBI:17140"/>
        <dbReference type="ChEBI" id="CHEBI:30616"/>
        <dbReference type="ChEBI" id="CHEBI:57737"/>
        <dbReference type="ChEBI" id="CHEBI:456216"/>
        <dbReference type="EC" id="2.7.1.17"/>
    </reaction>
</comment>
<dbReference type="InterPro" id="IPR043129">
    <property type="entry name" value="ATPase_NBD"/>
</dbReference>
<dbReference type="PANTHER" id="PTHR10196">
    <property type="entry name" value="SUGAR KINASE"/>
    <property type="match status" value="1"/>
</dbReference>
<dbReference type="EC" id="2.7.1.17" evidence="4"/>
<dbReference type="Proteomes" id="UP000515160">
    <property type="component" value="Chromosome 2R"/>
</dbReference>
<dbReference type="FunFam" id="3.30.420.40:FF:000246">
    <property type="entry name" value="Xks1p"/>
    <property type="match status" value="1"/>
</dbReference>
<dbReference type="GO" id="GO:0005829">
    <property type="term" value="C:cytosol"/>
    <property type="evidence" value="ECO:0007669"/>
    <property type="project" value="TreeGrafter"/>
</dbReference>